<reference evidence="1 2" key="1">
    <citation type="submission" date="2015-06" db="EMBL/GenBank/DDBJ databases">
        <title>Genome sequence of Mycobacterium kumamotonense strain Roo.</title>
        <authorList>
            <person name="Greninger A.L."/>
            <person name="Cunningham G."/>
            <person name="Miller S."/>
        </authorList>
    </citation>
    <scope>NUCLEOTIDE SEQUENCE [LARGE SCALE GENOMIC DNA]</scope>
    <source>
        <strain evidence="1 2">Roo</strain>
    </source>
</reference>
<evidence type="ECO:0000313" key="1">
    <source>
        <dbReference type="EMBL" id="OBY29009.1"/>
    </source>
</evidence>
<protein>
    <submittedName>
        <fullName evidence="1">Uncharacterized protein</fullName>
    </submittedName>
</protein>
<organism evidence="1 2">
    <name type="scientific">Mycolicibacter kumamotonensis</name>
    <dbReference type="NCBI Taxonomy" id="354243"/>
    <lineage>
        <taxon>Bacteria</taxon>
        <taxon>Bacillati</taxon>
        <taxon>Actinomycetota</taxon>
        <taxon>Actinomycetes</taxon>
        <taxon>Mycobacteriales</taxon>
        <taxon>Mycobacteriaceae</taxon>
        <taxon>Mycolicibacter</taxon>
    </lineage>
</organism>
<name>A0A1B8S8D5_9MYCO</name>
<proteinExistence type="predicted"/>
<comment type="caution">
    <text evidence="1">The sequence shown here is derived from an EMBL/GenBank/DDBJ whole genome shotgun (WGS) entry which is preliminary data.</text>
</comment>
<keyword evidence="2" id="KW-1185">Reference proteome</keyword>
<dbReference type="AlphaFoldDB" id="A0A1B8S8D5"/>
<evidence type="ECO:0000313" key="2">
    <source>
        <dbReference type="Proteomes" id="UP000092668"/>
    </source>
</evidence>
<gene>
    <name evidence="1" type="ORF">ACT18_25410</name>
</gene>
<feature type="non-terminal residue" evidence="1">
    <location>
        <position position="1"/>
    </location>
</feature>
<dbReference type="EMBL" id="LFOE01000240">
    <property type="protein sequence ID" value="OBY29009.1"/>
    <property type="molecule type" value="Genomic_DNA"/>
</dbReference>
<accession>A0A1B8S8D5</accession>
<sequence>ALLETAATEGLAATLVSQGQAVPVDKAAFSPVRGATVTTEASVLPGLVATAAMVRTGPPELGVAH</sequence>
<dbReference type="Proteomes" id="UP000092668">
    <property type="component" value="Unassembled WGS sequence"/>
</dbReference>